<evidence type="ECO:0000256" key="3">
    <source>
        <dbReference type="ARBA" id="ARBA00034247"/>
    </source>
</evidence>
<organism evidence="6 7">
    <name type="scientific">Pantoea cypripedii</name>
    <name type="common">Pectobacterium cypripedii</name>
    <name type="synonym">Erwinia cypripedii</name>
    <dbReference type="NCBI Taxonomy" id="55209"/>
    <lineage>
        <taxon>Bacteria</taxon>
        <taxon>Pseudomonadati</taxon>
        <taxon>Pseudomonadota</taxon>
        <taxon>Gammaproteobacteria</taxon>
        <taxon>Enterobacterales</taxon>
        <taxon>Erwiniaceae</taxon>
        <taxon>Pantoea</taxon>
    </lineage>
</organism>
<name>A0A6B9GI30_PANCY</name>
<keyword evidence="4" id="KW-0812">Transmembrane</keyword>
<evidence type="ECO:0000259" key="5">
    <source>
        <dbReference type="PROSITE" id="PS50887"/>
    </source>
</evidence>
<gene>
    <name evidence="6" type="ORF">CUN67_30265</name>
</gene>
<dbReference type="InterPro" id="IPR043128">
    <property type="entry name" value="Rev_trsase/Diguanyl_cyclase"/>
</dbReference>
<protein>
    <recommendedName>
        <fullName evidence="2">diguanylate cyclase</fullName>
        <ecNumber evidence="2">2.7.7.65</ecNumber>
    </recommendedName>
</protein>
<keyword evidence="6" id="KW-0614">Plasmid</keyword>
<keyword evidence="4" id="KW-0472">Membrane</keyword>
<dbReference type="EC" id="2.7.7.65" evidence="2"/>
<evidence type="ECO:0000313" key="7">
    <source>
        <dbReference type="Proteomes" id="UP000502005"/>
    </source>
</evidence>
<dbReference type="InterPro" id="IPR050469">
    <property type="entry name" value="Diguanylate_Cyclase"/>
</dbReference>
<proteinExistence type="predicted"/>
<dbReference type="GO" id="GO:0052621">
    <property type="term" value="F:diguanylate cyclase activity"/>
    <property type="evidence" value="ECO:0007669"/>
    <property type="project" value="UniProtKB-EC"/>
</dbReference>
<dbReference type="GO" id="GO:0005886">
    <property type="term" value="C:plasma membrane"/>
    <property type="evidence" value="ECO:0007669"/>
    <property type="project" value="TreeGrafter"/>
</dbReference>
<dbReference type="PANTHER" id="PTHR45138:SF9">
    <property type="entry name" value="DIGUANYLATE CYCLASE DGCM-RELATED"/>
    <property type="match status" value="1"/>
</dbReference>
<feature type="transmembrane region" description="Helical" evidence="4">
    <location>
        <begin position="47"/>
        <end position="66"/>
    </location>
</feature>
<feature type="transmembrane region" description="Helical" evidence="4">
    <location>
        <begin position="110"/>
        <end position="135"/>
    </location>
</feature>
<dbReference type="Proteomes" id="UP000502005">
    <property type="component" value="Plasmid pNE1B"/>
</dbReference>
<dbReference type="Pfam" id="PF00990">
    <property type="entry name" value="GGDEF"/>
    <property type="match status" value="1"/>
</dbReference>
<comment type="catalytic activity">
    <reaction evidence="3">
        <text>2 GTP = 3',3'-c-di-GMP + 2 diphosphate</text>
        <dbReference type="Rhea" id="RHEA:24898"/>
        <dbReference type="ChEBI" id="CHEBI:33019"/>
        <dbReference type="ChEBI" id="CHEBI:37565"/>
        <dbReference type="ChEBI" id="CHEBI:58805"/>
        <dbReference type="EC" id="2.7.7.65"/>
    </reaction>
</comment>
<accession>A0A6B9GI30</accession>
<comment type="pathway">
    <text evidence="1">Purine metabolism; 3',5'-cyclic di-GMP biosynthesis.</text>
</comment>
<dbReference type="GO" id="GO:0043709">
    <property type="term" value="P:cell adhesion involved in single-species biofilm formation"/>
    <property type="evidence" value="ECO:0007669"/>
    <property type="project" value="TreeGrafter"/>
</dbReference>
<keyword evidence="4" id="KW-1133">Transmembrane helix</keyword>
<dbReference type="SMART" id="SM00267">
    <property type="entry name" value="GGDEF"/>
    <property type="match status" value="1"/>
</dbReference>
<dbReference type="AlphaFoldDB" id="A0A6B9GI30"/>
<sequence length="296" mass="33281">MPLKLHSKLIHEAESPRGLLYRMIILYTFITASIIILTSIFERGPSNINIYFSLNLITVIMLAGFIRKSFHIKSQAKNFAAFRIGLFLLLNSSLASMAGGLKIFDRDVTALLSAFLYIPAISLIMYSFNNFVFFVNDKYKSAVYLSLTDELTQLPNRRHMNIKLREIEQVDGLICILDIDDFKKINDTYDHDIGDKVLRKIGDALSHFINENTFIARSGGEEFSAIITGNENLTNIIENIKISLSTISIHDVPVTTSIGVAKKRAEHTSSFAITAADSALYESKRNGKNRITYSPE</sequence>
<evidence type="ECO:0000313" key="6">
    <source>
        <dbReference type="EMBL" id="QGY33196.1"/>
    </source>
</evidence>
<dbReference type="InterPro" id="IPR000160">
    <property type="entry name" value="GGDEF_dom"/>
</dbReference>
<feature type="transmembrane region" description="Helical" evidence="4">
    <location>
        <begin position="78"/>
        <end position="98"/>
    </location>
</feature>
<evidence type="ECO:0000256" key="2">
    <source>
        <dbReference type="ARBA" id="ARBA00012528"/>
    </source>
</evidence>
<geneLocation type="plasmid" evidence="7">
    <name>pne1b</name>
</geneLocation>
<feature type="domain" description="GGDEF" evidence="5">
    <location>
        <begin position="170"/>
        <end position="296"/>
    </location>
</feature>
<dbReference type="Gene3D" id="3.30.70.270">
    <property type="match status" value="1"/>
</dbReference>
<evidence type="ECO:0000256" key="4">
    <source>
        <dbReference type="SAM" id="Phobius"/>
    </source>
</evidence>
<evidence type="ECO:0000256" key="1">
    <source>
        <dbReference type="ARBA" id="ARBA00004665"/>
    </source>
</evidence>
<dbReference type="PANTHER" id="PTHR45138">
    <property type="entry name" value="REGULATORY COMPONENTS OF SENSORY TRANSDUCTION SYSTEM"/>
    <property type="match status" value="1"/>
</dbReference>
<feature type="transmembrane region" description="Helical" evidence="4">
    <location>
        <begin position="20"/>
        <end position="41"/>
    </location>
</feature>
<dbReference type="InterPro" id="IPR029787">
    <property type="entry name" value="Nucleotide_cyclase"/>
</dbReference>
<dbReference type="CDD" id="cd01949">
    <property type="entry name" value="GGDEF"/>
    <property type="match status" value="1"/>
</dbReference>
<dbReference type="GO" id="GO:1902201">
    <property type="term" value="P:negative regulation of bacterial-type flagellum-dependent cell motility"/>
    <property type="evidence" value="ECO:0007669"/>
    <property type="project" value="TreeGrafter"/>
</dbReference>
<dbReference type="NCBIfam" id="TIGR00254">
    <property type="entry name" value="GGDEF"/>
    <property type="match status" value="1"/>
</dbReference>
<dbReference type="RefSeq" id="WP_208719384.1">
    <property type="nucleotide sequence ID" value="NZ_CP024770.1"/>
</dbReference>
<dbReference type="PROSITE" id="PS50887">
    <property type="entry name" value="GGDEF"/>
    <property type="match status" value="1"/>
</dbReference>
<dbReference type="EMBL" id="CP024770">
    <property type="protein sequence ID" value="QGY33196.1"/>
    <property type="molecule type" value="Genomic_DNA"/>
</dbReference>
<reference evidence="6 7" key="1">
    <citation type="submission" date="2017-11" db="EMBL/GenBank/DDBJ databases">
        <title>Genome sequence of Pantoea cypripedii NE1.</title>
        <authorList>
            <person name="Nascimento F.X."/>
        </authorList>
    </citation>
    <scope>NUCLEOTIDE SEQUENCE [LARGE SCALE GENOMIC DNA]</scope>
    <source>
        <strain evidence="6 7">NE1</strain>
        <plasmid evidence="7">pne1b</plasmid>
    </source>
</reference>
<dbReference type="SUPFAM" id="SSF55073">
    <property type="entry name" value="Nucleotide cyclase"/>
    <property type="match status" value="1"/>
</dbReference>